<evidence type="ECO:0000313" key="1">
    <source>
        <dbReference type="EMBL" id="SVB54450.1"/>
    </source>
</evidence>
<dbReference type="AlphaFoldDB" id="A0A382EUQ6"/>
<accession>A0A382EUQ6</accession>
<proteinExistence type="predicted"/>
<protein>
    <submittedName>
        <fullName evidence="1">Uncharacterized protein</fullName>
    </submittedName>
</protein>
<dbReference type="EMBL" id="UINC01046432">
    <property type="protein sequence ID" value="SVB54450.1"/>
    <property type="molecule type" value="Genomic_DNA"/>
</dbReference>
<organism evidence="1">
    <name type="scientific">marine metagenome</name>
    <dbReference type="NCBI Taxonomy" id="408172"/>
    <lineage>
        <taxon>unclassified sequences</taxon>
        <taxon>metagenomes</taxon>
        <taxon>ecological metagenomes</taxon>
    </lineage>
</organism>
<name>A0A382EUQ6_9ZZZZ</name>
<reference evidence="1" key="1">
    <citation type="submission" date="2018-05" db="EMBL/GenBank/DDBJ databases">
        <authorList>
            <person name="Lanie J.A."/>
            <person name="Ng W.-L."/>
            <person name="Kazmierczak K.M."/>
            <person name="Andrzejewski T.M."/>
            <person name="Davidsen T.M."/>
            <person name="Wayne K.J."/>
            <person name="Tettelin H."/>
            <person name="Glass J.I."/>
            <person name="Rusch D."/>
            <person name="Podicherti R."/>
            <person name="Tsui H.-C.T."/>
            <person name="Winkler M.E."/>
        </authorList>
    </citation>
    <scope>NUCLEOTIDE SEQUENCE</scope>
</reference>
<sequence length="86" mass="10078">MKSKYRPSEIVKQEYVGKTHYVTTVKLGGAYDGTEQEGWYETMIQGYKGEWLDYQKRCRTLDEARDNHQEAKLYALNIERPGNGKQ</sequence>
<gene>
    <name evidence="1" type="ORF">METZ01_LOCUS207304</name>
</gene>